<dbReference type="RefSeq" id="WP_042450223.1">
    <property type="nucleotide sequence ID" value="NZ_BBPN01000018.1"/>
</dbReference>
<evidence type="ECO:0000313" key="3">
    <source>
        <dbReference type="Proteomes" id="UP000183015"/>
    </source>
</evidence>
<organism evidence="2 3">
    <name type="scientific">Streptacidiphilus jiangxiensis</name>
    <dbReference type="NCBI Taxonomy" id="235985"/>
    <lineage>
        <taxon>Bacteria</taxon>
        <taxon>Bacillati</taxon>
        <taxon>Actinomycetota</taxon>
        <taxon>Actinomycetes</taxon>
        <taxon>Kitasatosporales</taxon>
        <taxon>Streptomycetaceae</taxon>
        <taxon>Streptacidiphilus</taxon>
    </lineage>
</organism>
<sequence>MSSDVPENVLLPGGGWRLWEHFALRGPGFPAEGVLRMAPAGLAEAADKFGPKDALAGPDWETFGSALEEAAVETARHLQTIAATPRFRAAVAWQNPAVLRTGIAPFLNWTPTAASRTSMPRQREELVAHYWQRFCVKNDTIGFFGPVGWGRWDLSTQGVEIAPGDGFLAVSRVYFASWGIDALAKSLGEDPELMAWMPPTRVSFVRVGDDGTVRVPGRPPQEIAEPDRAVLLRCDGTRTAAVIAEALGETPDAVVESVRRLARKRWVRWQVDVPASTYPEQALRAVLERVGDAGPRERALAKLEVLERGRDAVQAAGMDADALTAAVAALEADFAELTATEAQRAKGERTAPCRGLVYSDSRRAATATLGTALLDELGPLELCLTAARWMTNRFAEVMEGRIHEAWRRLKERSGGEGVDLGSLWLECLPSPHPMSKVDIVAIQQELRAKWARVLDVPEGVRRVRLSSADLAAKVTEEFDEPGSGWSLARYFSPDLLLLAESADAVARGEFELVLGEMHCALNTMGASLFVHQHPDRDELIAETSRDFPGPRLLPMLAKELPIKWSARSRPSLDRPQDHVVALVDQTGDPYRPRTALAADVEVVEGEDGRLVVVLPDGVRYPVLDAYANTLTQKAMDRFTIHPEGDHTPRITVDKVVVARETWQLPVAELAAFADEKTEAGRFVRARQWQRERELPRFVFVVSPTEPRPFYVDFDSPVYVTILAKAARRLARKDPQARLKVSEMLPTPEQAWLTDDEGHAYTSELRFVAVDQTVPGVS</sequence>
<gene>
    <name evidence="2" type="ORF">SAMN05414137_11058</name>
</gene>
<dbReference type="EMBL" id="FOAZ01000010">
    <property type="protein sequence ID" value="SEL58032.1"/>
    <property type="molecule type" value="Genomic_DNA"/>
</dbReference>
<evidence type="ECO:0000259" key="1">
    <source>
        <dbReference type="Pfam" id="PF04738"/>
    </source>
</evidence>
<dbReference type="Pfam" id="PF04738">
    <property type="entry name" value="Lant_dehydr_N"/>
    <property type="match status" value="1"/>
</dbReference>
<dbReference type="Proteomes" id="UP000183015">
    <property type="component" value="Unassembled WGS sequence"/>
</dbReference>
<keyword evidence="3" id="KW-1185">Reference proteome</keyword>
<proteinExistence type="predicted"/>
<dbReference type="eggNOG" id="COG1020">
    <property type="taxonomic scope" value="Bacteria"/>
</dbReference>
<dbReference type="InterPro" id="IPR006827">
    <property type="entry name" value="Lant_deHydtase_N"/>
</dbReference>
<reference evidence="3" key="1">
    <citation type="submission" date="2016-10" db="EMBL/GenBank/DDBJ databases">
        <authorList>
            <person name="Varghese N."/>
        </authorList>
    </citation>
    <scope>NUCLEOTIDE SEQUENCE [LARGE SCALE GENOMIC DNA]</scope>
    <source>
        <strain evidence="3">DSM 45096 / BCRC 16803 / CGMCC 4.1857 / CIP 109030 / JCM 12277 / KCTC 19219 / NBRC 100920 / 33214</strain>
    </source>
</reference>
<name>A0A1H7RD18_STRJI</name>
<dbReference type="STRING" id="235985.SAMN05414137_11058"/>
<evidence type="ECO:0000313" key="2">
    <source>
        <dbReference type="EMBL" id="SEL58032.1"/>
    </source>
</evidence>
<feature type="domain" description="Lantibiotic dehydratase N-terminal" evidence="1">
    <location>
        <begin position="84"/>
        <end position="722"/>
    </location>
</feature>
<dbReference type="AlphaFoldDB" id="A0A1H7RD18"/>
<protein>
    <submittedName>
        <fullName evidence="2">Lantibiotic dehydratase, C terminus</fullName>
    </submittedName>
</protein>
<dbReference type="OrthoDB" id="8428173at2"/>
<accession>A0A1H7RD18</accession>